<proteinExistence type="predicted"/>
<gene>
    <name evidence="1" type="ORF">AWC02_00015</name>
</gene>
<accession>A0A1X1UCW8</accession>
<evidence type="ECO:0000313" key="2">
    <source>
        <dbReference type="Proteomes" id="UP000193465"/>
    </source>
</evidence>
<sequence length="220" mass="24916">MTLQRYTGYTPSNVNRDAKYRVTANEEIRLEFQVDSGTKELLTTCEHPELVEKVNAVKREMNGVPGGVFYINEFRDVLVPDNRGGSYWAQPYDGTLEFDFNGSILSPKAPPGLQPGDEWPGPHPGVRYTLSADGGDIYYKQRNGTTEKKFLLSQVVGKERAATTSRWIRDMKGPSGGRFYINECCEIFAPVTTEDSVRYIYIGHLEDREWFDPPGGYDRP</sequence>
<evidence type="ECO:0000313" key="1">
    <source>
        <dbReference type="EMBL" id="ORV54687.1"/>
    </source>
</evidence>
<name>A0A1X1UCW8_9MYCO</name>
<keyword evidence="2" id="KW-1185">Reference proteome</keyword>
<comment type="caution">
    <text evidence="1">The sequence shown here is derived from an EMBL/GenBank/DDBJ whole genome shotgun (WGS) entry which is preliminary data.</text>
</comment>
<reference evidence="1 2" key="1">
    <citation type="submission" date="2016-01" db="EMBL/GenBank/DDBJ databases">
        <title>The new phylogeny of the genus Mycobacterium.</title>
        <authorList>
            <person name="Tarcisio F."/>
            <person name="Conor M."/>
            <person name="Antonella G."/>
            <person name="Elisabetta G."/>
            <person name="Giulia F.S."/>
            <person name="Sara T."/>
            <person name="Anna F."/>
            <person name="Clotilde B."/>
            <person name="Roberto B."/>
            <person name="Veronica D.S."/>
            <person name="Fabio R."/>
            <person name="Monica P."/>
            <person name="Olivier J."/>
            <person name="Enrico T."/>
            <person name="Nicola S."/>
        </authorList>
    </citation>
    <scope>NUCLEOTIDE SEQUENCE [LARGE SCALE GENOMIC DNA]</scope>
    <source>
        <strain evidence="1 2">ATCC 27353</strain>
    </source>
</reference>
<dbReference type="STRING" id="188915.AWC02_00015"/>
<dbReference type="EMBL" id="LQOT01000001">
    <property type="protein sequence ID" value="ORV54687.1"/>
    <property type="molecule type" value="Genomic_DNA"/>
</dbReference>
<protein>
    <submittedName>
        <fullName evidence="1">Uncharacterized protein</fullName>
    </submittedName>
</protein>
<dbReference type="Proteomes" id="UP000193465">
    <property type="component" value="Unassembled WGS sequence"/>
</dbReference>
<organism evidence="1 2">
    <name type="scientific">Mycolicibacter engbaekii</name>
    <dbReference type="NCBI Taxonomy" id="188915"/>
    <lineage>
        <taxon>Bacteria</taxon>
        <taxon>Bacillati</taxon>
        <taxon>Actinomycetota</taxon>
        <taxon>Actinomycetes</taxon>
        <taxon>Mycobacteriales</taxon>
        <taxon>Mycobacteriaceae</taxon>
        <taxon>Mycolicibacter</taxon>
    </lineage>
</organism>
<dbReference type="AlphaFoldDB" id="A0A1X1UCW8"/>